<gene>
    <name evidence="1" type="ORF">BWR18_19530</name>
</gene>
<evidence type="ECO:0000313" key="2">
    <source>
        <dbReference type="Proteomes" id="UP000186336"/>
    </source>
</evidence>
<accession>A0A1P8N153</accession>
<sequence>MCGAAHARQAIDVGKMQRPKAGHTMLFALTVPPLPRAARTGRGGRIGALRCNMCGAGGR</sequence>
<name>A0A1P8N153_9RHOB</name>
<reference evidence="1 2" key="1">
    <citation type="submission" date="2017-01" db="EMBL/GenBank/DDBJ databases">
        <title>Complete genome of Tateyamaria omphalii DOK1-4 isolated from seawater in Dokdo.</title>
        <authorList>
            <person name="Kim J.H."/>
            <person name="Chi W.-J."/>
        </authorList>
    </citation>
    <scope>NUCLEOTIDE SEQUENCE [LARGE SCALE GENOMIC DNA]</scope>
    <source>
        <strain evidence="1 2">DOK1-4</strain>
        <plasmid evidence="1 2">pDOK1-4-1</plasmid>
    </source>
</reference>
<evidence type="ECO:0000313" key="1">
    <source>
        <dbReference type="EMBL" id="APX14051.1"/>
    </source>
</evidence>
<protein>
    <submittedName>
        <fullName evidence="1">Uncharacterized protein</fullName>
    </submittedName>
</protein>
<keyword evidence="2" id="KW-1185">Reference proteome</keyword>
<proteinExistence type="predicted"/>
<geneLocation type="plasmid" evidence="1 2">
    <name>pDOK1-4-1</name>
</geneLocation>
<dbReference type="EMBL" id="CP019313">
    <property type="protein sequence ID" value="APX14051.1"/>
    <property type="molecule type" value="Genomic_DNA"/>
</dbReference>
<dbReference type="Proteomes" id="UP000186336">
    <property type="component" value="Plasmid pDOK1-4-1"/>
</dbReference>
<dbReference type="AlphaFoldDB" id="A0A1P8N153"/>
<keyword evidence="1" id="KW-0614">Plasmid</keyword>
<organism evidence="1 2">
    <name type="scientific">Tateyamaria omphalii</name>
    <dbReference type="NCBI Taxonomy" id="299262"/>
    <lineage>
        <taxon>Bacteria</taxon>
        <taxon>Pseudomonadati</taxon>
        <taxon>Pseudomonadota</taxon>
        <taxon>Alphaproteobacteria</taxon>
        <taxon>Rhodobacterales</taxon>
        <taxon>Roseobacteraceae</taxon>
        <taxon>Tateyamaria</taxon>
    </lineage>
</organism>
<dbReference type="KEGG" id="tom:BWR18_19530"/>